<name>A0A5P8KHF2_9ACTN</name>
<dbReference type="KEGG" id="sphv:F9278_45560"/>
<evidence type="ECO:0000256" key="1">
    <source>
        <dbReference type="SAM" id="MobiDB-lite"/>
    </source>
</evidence>
<reference evidence="2 3" key="1">
    <citation type="submission" date="2019-10" db="EMBL/GenBank/DDBJ databases">
        <title>Streptomyces sp. strain GY16 isolated from leaves of Broussonetia papyrifera.</title>
        <authorList>
            <person name="Mo P."/>
        </authorList>
    </citation>
    <scope>NUCLEOTIDE SEQUENCE [LARGE SCALE GENOMIC DNA]</scope>
    <source>
        <strain evidence="2 3">GY16</strain>
    </source>
</reference>
<dbReference type="GO" id="GO:0016740">
    <property type="term" value="F:transferase activity"/>
    <property type="evidence" value="ECO:0007669"/>
    <property type="project" value="UniProtKB-KW"/>
</dbReference>
<proteinExistence type="predicted"/>
<keyword evidence="3" id="KW-1185">Reference proteome</keyword>
<dbReference type="Pfam" id="PF13523">
    <property type="entry name" value="Acetyltransf_8"/>
    <property type="match status" value="1"/>
</dbReference>
<evidence type="ECO:0000313" key="2">
    <source>
        <dbReference type="EMBL" id="QFR02213.1"/>
    </source>
</evidence>
<evidence type="ECO:0000313" key="3">
    <source>
        <dbReference type="Proteomes" id="UP000327294"/>
    </source>
</evidence>
<sequence length="196" mass="20437">MPAASWSRPNCAAGWSRTSPSKRCEPAMATAPGAPPALGEPPLGGRWMLRALAGPPSGLPRRPARTYAVRAAEGGPELFLELHRVPDHPLRACYPFGAHDLAIGLVPPSPDGAGPGPGPAARLLRDLVPALFALDPRCRRVIAAPDEDDTATQLVLEEGGFSRIVEADLPGGSVVLFAAEPTGIARLSTALDDMPH</sequence>
<accession>A0A5P8KHF2</accession>
<dbReference type="Gene3D" id="3.40.630.30">
    <property type="match status" value="1"/>
</dbReference>
<dbReference type="InterPro" id="IPR016181">
    <property type="entry name" value="Acyl_CoA_acyltransferase"/>
</dbReference>
<dbReference type="SUPFAM" id="SSF55729">
    <property type="entry name" value="Acyl-CoA N-acyltransferases (Nat)"/>
    <property type="match status" value="1"/>
</dbReference>
<dbReference type="Proteomes" id="UP000327294">
    <property type="component" value="Chromosome"/>
</dbReference>
<protein>
    <submittedName>
        <fullName evidence="2">Acetyltransferase</fullName>
    </submittedName>
</protein>
<feature type="region of interest" description="Disordered" evidence="1">
    <location>
        <begin position="1"/>
        <end position="38"/>
    </location>
</feature>
<keyword evidence="2" id="KW-0808">Transferase</keyword>
<dbReference type="EMBL" id="CP045096">
    <property type="protein sequence ID" value="QFR02213.1"/>
    <property type="molecule type" value="Genomic_DNA"/>
</dbReference>
<organism evidence="2 3">
    <name type="scientific">Streptomyces phaeolivaceus</name>
    <dbReference type="NCBI Taxonomy" id="2653200"/>
    <lineage>
        <taxon>Bacteria</taxon>
        <taxon>Bacillati</taxon>
        <taxon>Actinomycetota</taxon>
        <taxon>Actinomycetes</taxon>
        <taxon>Kitasatosporales</taxon>
        <taxon>Streptomycetaceae</taxon>
        <taxon>Streptomyces</taxon>
    </lineage>
</organism>
<gene>
    <name evidence="2" type="ORF">F9278_45560</name>
</gene>
<dbReference type="AlphaFoldDB" id="A0A5P8KHF2"/>